<dbReference type="Gene3D" id="3.30.2010.10">
    <property type="entry name" value="Metalloproteases ('zincins'), catalytic domain"/>
    <property type="match status" value="1"/>
</dbReference>
<dbReference type="Pfam" id="PF01863">
    <property type="entry name" value="YgjP-like"/>
    <property type="match status" value="1"/>
</dbReference>
<dbReference type="CDD" id="cd07344">
    <property type="entry name" value="M48_yhfN_like"/>
    <property type="match status" value="1"/>
</dbReference>
<reference evidence="2 3" key="2">
    <citation type="journal article" date="2018" name="Int. J. Syst. Evol. Microbiol.">
        <title>Marinobacterium aestuarii sp. nov., a benzene-degrading marine bacterium isolated from estuary sediment.</title>
        <authorList>
            <person name="Bae S.S."/>
            <person name="Jung J."/>
            <person name="Chung D."/>
            <person name="Baek K."/>
        </authorList>
    </citation>
    <scope>NUCLEOTIDE SEQUENCE [LARGE SCALE GENOMIC DNA]</scope>
    <source>
        <strain evidence="2 3">ST58-10</strain>
    </source>
</reference>
<keyword evidence="3" id="KW-1185">Reference proteome</keyword>
<dbReference type="PANTHER" id="PTHR30399:SF1">
    <property type="entry name" value="UTP PYROPHOSPHATASE"/>
    <property type="match status" value="1"/>
</dbReference>
<accession>A0A1A9EZI6</accession>
<dbReference type="RefSeq" id="WP_067381838.1">
    <property type="nucleotide sequence ID" value="NZ_CP015839.1"/>
</dbReference>
<dbReference type="InterPro" id="IPR053136">
    <property type="entry name" value="UTP_pyrophosphatase-like"/>
</dbReference>
<gene>
    <name evidence="2" type="ORF">A8C75_10680</name>
</gene>
<dbReference type="KEGG" id="mars:A8C75_10680"/>
<name>A0A1A9EZI6_9GAMM</name>
<feature type="domain" description="YgjP-like metallopeptidase" evidence="1">
    <location>
        <begin position="22"/>
        <end position="227"/>
    </location>
</feature>
<dbReference type="Proteomes" id="UP000078070">
    <property type="component" value="Chromosome"/>
</dbReference>
<evidence type="ECO:0000313" key="2">
    <source>
        <dbReference type="EMBL" id="ANG62903.1"/>
    </source>
</evidence>
<dbReference type="PANTHER" id="PTHR30399">
    <property type="entry name" value="UNCHARACTERIZED PROTEIN YGJP"/>
    <property type="match status" value="1"/>
</dbReference>
<dbReference type="OrthoDB" id="9811177at2"/>
<organism evidence="2 3">
    <name type="scientific">Marinobacterium aestuarii</name>
    <dbReference type="NCBI Taxonomy" id="1821621"/>
    <lineage>
        <taxon>Bacteria</taxon>
        <taxon>Pseudomonadati</taxon>
        <taxon>Pseudomonadota</taxon>
        <taxon>Gammaproteobacteria</taxon>
        <taxon>Oceanospirillales</taxon>
        <taxon>Oceanospirillaceae</taxon>
        <taxon>Marinobacterium</taxon>
    </lineage>
</organism>
<protein>
    <recommendedName>
        <fullName evidence="1">YgjP-like metallopeptidase domain-containing protein</fullName>
    </recommendedName>
</protein>
<dbReference type="InterPro" id="IPR002725">
    <property type="entry name" value="YgjP-like_metallopeptidase"/>
</dbReference>
<sequence>MTDRRNQAPHPFDYKVVRSKRKSAAIQINADAVLVRVPEWVSAQWVDDFVQSRRQWVLSHLDRQQVQQEAHGIYIVEGGLIPWRGQDYRLRWQSGAASRVMIDGDELQVTLSRRIRRPAAEAVSMLLQQWCMQQAEQQLGPRLLELGRQTGLKPLGVSIRGFRRRWGSCDSRGRISLNWRLIMARPEAADYVLIHELCHLRHFDHSPRFWRLVEHHCPEYRALQAYFQQRGCWLLW</sequence>
<evidence type="ECO:0000313" key="3">
    <source>
        <dbReference type="Proteomes" id="UP000078070"/>
    </source>
</evidence>
<reference evidence="3" key="1">
    <citation type="submission" date="2016-05" db="EMBL/GenBank/DDBJ databases">
        <authorList>
            <person name="Baek K."/>
            <person name="Yang S.-J."/>
        </authorList>
    </citation>
    <scope>NUCLEOTIDE SEQUENCE [LARGE SCALE GENOMIC DNA]</scope>
    <source>
        <strain evidence="3">ST58-10</strain>
    </source>
</reference>
<dbReference type="AlphaFoldDB" id="A0A1A9EZI6"/>
<evidence type="ECO:0000259" key="1">
    <source>
        <dbReference type="Pfam" id="PF01863"/>
    </source>
</evidence>
<dbReference type="EMBL" id="CP015839">
    <property type="protein sequence ID" value="ANG62903.1"/>
    <property type="molecule type" value="Genomic_DNA"/>
</dbReference>
<proteinExistence type="predicted"/>